<dbReference type="AlphaFoldDB" id="A0A1X0N8L9"/>
<name>A0A1X0N8L9_9PSED</name>
<comment type="caution">
    <text evidence="2">The sequence shown here is derived from an EMBL/GenBank/DDBJ whole genome shotgun (WGS) entry which is preliminary data.</text>
</comment>
<organism evidence="2 3">
    <name type="scientific">Pseudomonas floridensis</name>
    <dbReference type="NCBI Taxonomy" id="1958950"/>
    <lineage>
        <taxon>Bacteria</taxon>
        <taxon>Pseudomonadati</taxon>
        <taxon>Pseudomonadota</taxon>
        <taxon>Gammaproteobacteria</taxon>
        <taxon>Pseudomonadales</taxon>
        <taxon>Pseudomonadaceae</taxon>
        <taxon>Pseudomonas</taxon>
    </lineage>
</organism>
<gene>
    <name evidence="2" type="ORF">BZK31_07400</name>
</gene>
<sequence>MQVVTPQARNRAGLTLNLAIGVIGSPQALSRLKAKLELAVEDALQGLSQEASHELGIEIGRWNIETSTSQPEGEVSASSGPLPGHSVEQLEAPPKPASQASLKAGLCL</sequence>
<feature type="region of interest" description="Disordered" evidence="1">
    <location>
        <begin position="64"/>
        <end position="108"/>
    </location>
</feature>
<protein>
    <submittedName>
        <fullName evidence="2">Uncharacterized protein</fullName>
    </submittedName>
</protein>
<keyword evidence="3" id="KW-1185">Reference proteome</keyword>
<dbReference type="STRING" id="1958950.BZK31_07400"/>
<accession>A0A1X0N8L9</accession>
<evidence type="ECO:0000256" key="1">
    <source>
        <dbReference type="SAM" id="MobiDB-lite"/>
    </source>
</evidence>
<proteinExistence type="predicted"/>
<evidence type="ECO:0000313" key="2">
    <source>
        <dbReference type="EMBL" id="ORC60135.1"/>
    </source>
</evidence>
<evidence type="ECO:0000313" key="3">
    <source>
        <dbReference type="Proteomes" id="UP000192815"/>
    </source>
</evidence>
<dbReference type="Proteomes" id="UP000192815">
    <property type="component" value="Unassembled WGS sequence"/>
</dbReference>
<dbReference type="EMBL" id="MUIO01000021">
    <property type="protein sequence ID" value="ORC60135.1"/>
    <property type="molecule type" value="Genomic_DNA"/>
</dbReference>
<feature type="compositionally biased region" description="Polar residues" evidence="1">
    <location>
        <begin position="64"/>
        <end position="79"/>
    </location>
</feature>
<reference evidence="3" key="1">
    <citation type="submission" date="2017-02" db="EMBL/GenBank/DDBJ databases">
        <title>Pseudomonas floridae sp. nov., a novel pathogenic bacterial species isolated from tomato.</title>
        <authorList>
            <person name="Timilsina S."/>
            <person name="Vallad G.E."/>
            <person name="Jones J.B."/>
        </authorList>
    </citation>
    <scope>NUCLEOTIDE SEQUENCE [LARGE SCALE GENOMIC DNA]</scope>
    <source>
        <strain evidence="3">GEV388</strain>
    </source>
</reference>